<comment type="caution">
    <text evidence="2">The sequence shown here is derived from an EMBL/GenBank/DDBJ whole genome shotgun (WGS) entry which is preliminary data.</text>
</comment>
<feature type="region of interest" description="Disordered" evidence="1">
    <location>
        <begin position="479"/>
        <end position="503"/>
    </location>
</feature>
<proteinExistence type="predicted"/>
<dbReference type="AlphaFoldDB" id="A0AAD4ENK8"/>
<evidence type="ECO:0000313" key="2">
    <source>
        <dbReference type="EMBL" id="KAG7284391.1"/>
    </source>
</evidence>
<accession>A0AAD4ENK8</accession>
<reference evidence="2" key="1">
    <citation type="submission" date="2023-02" db="EMBL/GenBank/DDBJ databases">
        <authorList>
            <person name="Palmer J.M."/>
        </authorList>
    </citation>
    <scope>NUCLEOTIDE SEQUENCE</scope>
    <source>
        <strain evidence="2">FW57</strain>
    </source>
</reference>
<name>A0AAD4ENK8_9PEZI</name>
<organism evidence="2 3">
    <name type="scientific">Staphylotrichum longicolle</name>
    <dbReference type="NCBI Taxonomy" id="669026"/>
    <lineage>
        <taxon>Eukaryota</taxon>
        <taxon>Fungi</taxon>
        <taxon>Dikarya</taxon>
        <taxon>Ascomycota</taxon>
        <taxon>Pezizomycotina</taxon>
        <taxon>Sordariomycetes</taxon>
        <taxon>Sordariomycetidae</taxon>
        <taxon>Sordariales</taxon>
        <taxon>Chaetomiaceae</taxon>
        <taxon>Staphylotrichum</taxon>
    </lineage>
</organism>
<keyword evidence="3" id="KW-1185">Reference proteome</keyword>
<sequence>MPYGADSPLWHIGSQIQSSETAQASTRAGTTRPCSATEANTSAGAVEAGVSIEVTCVTCYFKADVTAELTINGTFDLGKTLSNITDQVGNELKNMTDTAVDSVGDVVGNFFNQLGKQFSNLAQGRGFDLDELVSFDDFDVDTDIDVDLPPLPEVQLLFQIDTLDLYMEIDTTIAAGATLTIPLYRSATAAGLWAGDDMKAGLFVTMDLILSVEGEITLRSGFHLLLDDPIGFNIAMFGSDVSSIIFNGGKFEFLPVTVISGSVALKAILRIGMHAGFSISSKPIRHVPEEFLGNATFKAGVEVGVFATVAEFLTNITGGANLKAQEGCALKIVEEYTLALGAVAGATLAVGEHTWGPTPNTTIPVFYTTLADVCAVTATPKATPATTTALAARQAADPKLDTQTITTKVFYTGVACSNPAEFNCPRSQQTTSLLTSTLTLVTAVPSGVTATFPASTALAVPTTIPFGKQANALSATTGVPVSYVPPPPPPPPTSSATTSAGGGGGGVLDDVGKVFDGETGGVSNKLIIGLSVGLGVPILAAVIGGLV</sequence>
<feature type="compositionally biased region" description="Pro residues" evidence="1">
    <location>
        <begin position="483"/>
        <end position="493"/>
    </location>
</feature>
<dbReference type="Proteomes" id="UP001197093">
    <property type="component" value="Unassembled WGS sequence"/>
</dbReference>
<evidence type="ECO:0000313" key="3">
    <source>
        <dbReference type="Proteomes" id="UP001197093"/>
    </source>
</evidence>
<protein>
    <submittedName>
        <fullName evidence="2">Uncharacterized protein</fullName>
    </submittedName>
</protein>
<evidence type="ECO:0000256" key="1">
    <source>
        <dbReference type="SAM" id="MobiDB-lite"/>
    </source>
</evidence>
<gene>
    <name evidence="2" type="ORF">NEMBOFW57_010764</name>
</gene>
<dbReference type="EMBL" id="JAHCVI010000006">
    <property type="protein sequence ID" value="KAG7284391.1"/>
    <property type="molecule type" value="Genomic_DNA"/>
</dbReference>